<reference evidence="5 6" key="1">
    <citation type="submission" date="2018-06" db="EMBL/GenBank/DDBJ databases">
        <authorList>
            <consortium name="Pathogen Informatics"/>
            <person name="Doyle S."/>
        </authorList>
    </citation>
    <scope>NUCLEOTIDE SEQUENCE [LARGE SCALE GENOMIC DNA]</scope>
    <source>
        <strain evidence="5 6">NCTC1542</strain>
    </source>
</reference>
<feature type="region of interest" description="Disordered" evidence="3">
    <location>
        <begin position="216"/>
        <end position="246"/>
    </location>
</feature>
<dbReference type="PANTHER" id="PTHR43201:SF5">
    <property type="entry name" value="MEDIUM-CHAIN ACYL-COA LIGASE ACSF2, MITOCHONDRIAL"/>
    <property type="match status" value="1"/>
</dbReference>
<protein>
    <submittedName>
        <fullName evidence="5">AMP-dependent synthetase and ligase</fullName>
        <ecNumber evidence="5">6.2.1.27</ecNumber>
    </submittedName>
</protein>
<dbReference type="PROSITE" id="PS00455">
    <property type="entry name" value="AMP_BINDING"/>
    <property type="match status" value="1"/>
</dbReference>
<gene>
    <name evidence="5" type="primary">hcl_2</name>
    <name evidence="5" type="ORF">NCTC1542_06711</name>
</gene>
<dbReference type="GO" id="GO:0031956">
    <property type="term" value="F:medium-chain fatty acid-CoA ligase activity"/>
    <property type="evidence" value="ECO:0007669"/>
    <property type="project" value="TreeGrafter"/>
</dbReference>
<dbReference type="SUPFAM" id="SSF56801">
    <property type="entry name" value="Acetyl-CoA synthetase-like"/>
    <property type="match status" value="1"/>
</dbReference>
<evidence type="ECO:0000256" key="3">
    <source>
        <dbReference type="SAM" id="MobiDB-lite"/>
    </source>
</evidence>
<accession>A0A378WC46</accession>
<evidence type="ECO:0000256" key="1">
    <source>
        <dbReference type="ARBA" id="ARBA00006432"/>
    </source>
</evidence>
<feature type="compositionally biased region" description="Basic residues" evidence="3">
    <location>
        <begin position="221"/>
        <end position="232"/>
    </location>
</feature>
<feature type="domain" description="AMP-dependent synthetase/ligase" evidence="4">
    <location>
        <begin position="15"/>
        <end position="197"/>
    </location>
</feature>
<dbReference type="AlphaFoldDB" id="A0A378WC46"/>
<dbReference type="Proteomes" id="UP000255389">
    <property type="component" value="Unassembled WGS sequence"/>
</dbReference>
<dbReference type="InterPro" id="IPR020845">
    <property type="entry name" value="AMP-binding_CS"/>
</dbReference>
<sequence>MGTADGMTLGDIVTDNAVRFPDVAAYRCGNRTVSHAQLRNRAVRLVSAMAAAGLRRQDRVAVLSRNSIEFGELNAATQLSGIILATINFRLATPEIRDVVRRVEPSIVFVADEFVAVITDLMSGLPSRPLVVAFGCEPPPGTVGYEGFLSAAPSEALELVAEPDDIAYLLFTSGTTGASKCCILGQREMRAVALTMNNECVAAVMTRVDHHADVPRWGTRDRRRPARPRRNRVCCSSSSTLPMRCD</sequence>
<evidence type="ECO:0000259" key="4">
    <source>
        <dbReference type="Pfam" id="PF00501"/>
    </source>
</evidence>
<name>A0A378WC46_MYCFO</name>
<comment type="similarity">
    <text evidence="1">Belongs to the ATP-dependent AMP-binding enzyme family.</text>
</comment>
<dbReference type="GO" id="GO:0006631">
    <property type="term" value="P:fatty acid metabolic process"/>
    <property type="evidence" value="ECO:0007669"/>
    <property type="project" value="TreeGrafter"/>
</dbReference>
<dbReference type="InterPro" id="IPR000873">
    <property type="entry name" value="AMP-dep_synth/lig_dom"/>
</dbReference>
<keyword evidence="2 5" id="KW-0436">Ligase</keyword>
<dbReference type="InterPro" id="IPR042099">
    <property type="entry name" value="ANL_N_sf"/>
</dbReference>
<dbReference type="Pfam" id="PF00501">
    <property type="entry name" value="AMP-binding"/>
    <property type="match status" value="1"/>
</dbReference>
<dbReference type="Gene3D" id="3.40.50.12780">
    <property type="entry name" value="N-terminal domain of ligase-like"/>
    <property type="match status" value="1"/>
</dbReference>
<evidence type="ECO:0000313" key="5">
    <source>
        <dbReference type="EMBL" id="SUA31357.1"/>
    </source>
</evidence>
<evidence type="ECO:0000256" key="2">
    <source>
        <dbReference type="ARBA" id="ARBA00022598"/>
    </source>
</evidence>
<dbReference type="EMBL" id="UGQY01000005">
    <property type="protein sequence ID" value="SUA31357.1"/>
    <property type="molecule type" value="Genomic_DNA"/>
</dbReference>
<dbReference type="GO" id="GO:0018859">
    <property type="term" value="F:4-hydroxybenzoate-CoA ligase activity"/>
    <property type="evidence" value="ECO:0007669"/>
    <property type="project" value="UniProtKB-EC"/>
</dbReference>
<organism evidence="5 6">
    <name type="scientific">Mycolicibacterium fortuitum</name>
    <name type="common">Mycobacterium fortuitum</name>
    <dbReference type="NCBI Taxonomy" id="1766"/>
    <lineage>
        <taxon>Bacteria</taxon>
        <taxon>Bacillati</taxon>
        <taxon>Actinomycetota</taxon>
        <taxon>Actinomycetes</taxon>
        <taxon>Mycobacteriales</taxon>
        <taxon>Mycobacteriaceae</taxon>
        <taxon>Mycolicibacterium</taxon>
    </lineage>
</organism>
<dbReference type="EC" id="6.2.1.27" evidence="5"/>
<dbReference type="PANTHER" id="PTHR43201">
    <property type="entry name" value="ACYL-COA SYNTHETASE"/>
    <property type="match status" value="1"/>
</dbReference>
<feature type="compositionally biased region" description="Polar residues" evidence="3">
    <location>
        <begin position="234"/>
        <end position="246"/>
    </location>
</feature>
<proteinExistence type="inferred from homology"/>
<evidence type="ECO:0000313" key="6">
    <source>
        <dbReference type="Proteomes" id="UP000255389"/>
    </source>
</evidence>